<dbReference type="AlphaFoldDB" id="A0A158A6H7"/>
<dbReference type="Proteomes" id="UP000054624">
    <property type="component" value="Unassembled WGS sequence"/>
</dbReference>
<feature type="chain" id="PRO_5007620142" evidence="1">
    <location>
        <begin position="24"/>
        <end position="96"/>
    </location>
</feature>
<dbReference type="EMBL" id="FCOI02000004">
    <property type="protein sequence ID" value="SAK53295.1"/>
    <property type="molecule type" value="Genomic_DNA"/>
</dbReference>
<feature type="signal peptide" evidence="1">
    <location>
        <begin position="1"/>
        <end position="23"/>
    </location>
</feature>
<organism evidence="2 3">
    <name type="scientific">Caballeronia temeraria</name>
    <dbReference type="NCBI Taxonomy" id="1777137"/>
    <lineage>
        <taxon>Bacteria</taxon>
        <taxon>Pseudomonadati</taxon>
        <taxon>Pseudomonadota</taxon>
        <taxon>Betaproteobacteria</taxon>
        <taxon>Burkholderiales</taxon>
        <taxon>Burkholderiaceae</taxon>
        <taxon>Caballeronia</taxon>
    </lineage>
</organism>
<dbReference type="RefSeq" id="WP_061159752.1">
    <property type="nucleotide sequence ID" value="NZ_FCOI02000004.1"/>
</dbReference>
<proteinExistence type="predicted"/>
<gene>
    <name evidence="2" type="ORF">AWB76_01835</name>
</gene>
<sequence length="96" mass="9777">MKKIRYAIVAAKLTFGLVTIAQAHPFIGVGITGGPVFPVESSAQSAPPLPVFARATDSGPAPLPLDAPPVRYAEPAIGNLSAIMGQPNVTSLQSGV</sequence>
<accession>A0A158A6H7</accession>
<reference evidence="3" key="1">
    <citation type="submission" date="2016-01" db="EMBL/GenBank/DDBJ databases">
        <authorList>
            <person name="Peeters Charlotte."/>
        </authorList>
    </citation>
    <scope>NUCLEOTIDE SEQUENCE [LARGE SCALE GENOMIC DNA]</scope>
</reference>
<dbReference type="STRING" id="1777137.AWB76_01835"/>
<keyword evidence="1" id="KW-0732">Signal</keyword>
<evidence type="ECO:0000313" key="2">
    <source>
        <dbReference type="EMBL" id="SAK53295.1"/>
    </source>
</evidence>
<name>A0A158A6H7_9BURK</name>
<protein>
    <submittedName>
        <fullName evidence="2">Uncharacterized protein</fullName>
    </submittedName>
</protein>
<evidence type="ECO:0000313" key="3">
    <source>
        <dbReference type="Proteomes" id="UP000054624"/>
    </source>
</evidence>
<evidence type="ECO:0000256" key="1">
    <source>
        <dbReference type="SAM" id="SignalP"/>
    </source>
</evidence>
<dbReference type="OrthoDB" id="9133694at2"/>
<keyword evidence="3" id="KW-1185">Reference proteome</keyword>